<dbReference type="Pfam" id="PF09772">
    <property type="entry name" value="Tmem26"/>
    <property type="match status" value="1"/>
</dbReference>
<comment type="caution">
    <text evidence="3">The sequence shown here is derived from an EMBL/GenBank/DDBJ whole genome shotgun (WGS) entry which is preliminary data.</text>
</comment>
<dbReference type="EMBL" id="JBAMIC010000019">
    <property type="protein sequence ID" value="KAK7093206.1"/>
    <property type="molecule type" value="Genomic_DNA"/>
</dbReference>
<keyword evidence="2" id="KW-0472">Membrane</keyword>
<evidence type="ECO:0008006" key="5">
    <source>
        <dbReference type="Google" id="ProtNLM"/>
    </source>
</evidence>
<feature type="transmembrane region" description="Helical" evidence="2">
    <location>
        <begin position="35"/>
        <end position="56"/>
    </location>
</feature>
<keyword evidence="2" id="KW-0812">Transmembrane</keyword>
<dbReference type="AlphaFoldDB" id="A0AAN9ATW8"/>
<feature type="region of interest" description="Disordered" evidence="1">
    <location>
        <begin position="399"/>
        <end position="419"/>
    </location>
</feature>
<feature type="transmembrane region" description="Helical" evidence="2">
    <location>
        <begin position="62"/>
        <end position="85"/>
    </location>
</feature>
<keyword evidence="2" id="KW-1133">Transmembrane helix</keyword>
<dbReference type="InterPro" id="IPR019169">
    <property type="entry name" value="Transmembrane_26"/>
</dbReference>
<organism evidence="3 4">
    <name type="scientific">Littorina saxatilis</name>
    <dbReference type="NCBI Taxonomy" id="31220"/>
    <lineage>
        <taxon>Eukaryota</taxon>
        <taxon>Metazoa</taxon>
        <taxon>Spiralia</taxon>
        <taxon>Lophotrochozoa</taxon>
        <taxon>Mollusca</taxon>
        <taxon>Gastropoda</taxon>
        <taxon>Caenogastropoda</taxon>
        <taxon>Littorinimorpha</taxon>
        <taxon>Littorinoidea</taxon>
        <taxon>Littorinidae</taxon>
        <taxon>Littorina</taxon>
    </lineage>
</organism>
<dbReference type="PANTHER" id="PTHR22168:SF8">
    <property type="entry name" value="TRANSMEMBRANE PROTEIN 26"/>
    <property type="match status" value="1"/>
</dbReference>
<gene>
    <name evidence="3" type="ORF">V1264_007001</name>
</gene>
<keyword evidence="4" id="KW-1185">Reference proteome</keyword>
<feature type="compositionally biased region" description="Gly residues" evidence="1">
    <location>
        <begin position="406"/>
        <end position="417"/>
    </location>
</feature>
<feature type="transmembrane region" description="Helical" evidence="2">
    <location>
        <begin position="299"/>
        <end position="317"/>
    </location>
</feature>
<protein>
    <recommendedName>
        <fullName evidence="5">Transmembrane protein 26</fullName>
    </recommendedName>
</protein>
<evidence type="ECO:0000256" key="1">
    <source>
        <dbReference type="SAM" id="MobiDB-lite"/>
    </source>
</evidence>
<reference evidence="3 4" key="1">
    <citation type="submission" date="2024-02" db="EMBL/GenBank/DDBJ databases">
        <title>Chromosome-scale genome assembly of the rough periwinkle Littorina saxatilis.</title>
        <authorList>
            <person name="De Jode A."/>
            <person name="Faria R."/>
            <person name="Formenti G."/>
            <person name="Sims Y."/>
            <person name="Smith T.P."/>
            <person name="Tracey A."/>
            <person name="Wood J.M.D."/>
            <person name="Zagrodzka Z.B."/>
            <person name="Johannesson K."/>
            <person name="Butlin R.K."/>
            <person name="Leder E.H."/>
        </authorList>
    </citation>
    <scope>NUCLEOTIDE SEQUENCE [LARGE SCALE GENOMIC DNA]</scope>
    <source>
        <strain evidence="3">Snail1</strain>
        <tissue evidence="3">Muscle</tissue>
    </source>
</reference>
<evidence type="ECO:0000313" key="3">
    <source>
        <dbReference type="EMBL" id="KAK7093206.1"/>
    </source>
</evidence>
<accession>A0AAN9ATW8</accession>
<evidence type="ECO:0000256" key="2">
    <source>
        <dbReference type="SAM" id="Phobius"/>
    </source>
</evidence>
<feature type="transmembrane region" description="Helical" evidence="2">
    <location>
        <begin position="266"/>
        <end position="287"/>
    </location>
</feature>
<proteinExistence type="predicted"/>
<name>A0AAN9ATW8_9CAEN</name>
<evidence type="ECO:0000313" key="4">
    <source>
        <dbReference type="Proteomes" id="UP001374579"/>
    </source>
</evidence>
<sequence>MSCVAIARAILVRLLFAVHGLVAVWLLANVTKEPRYWYIASALGLLLLELTITLGKKGGKEWKWFCPSVFIYLLCMVPAIWFLELHEMDKRIEKRRTSNLTTIAQEFLRNQGVDNLTEDDPQGEELFADLGNLWDMNFEIRIPLRLRSEEWIKMLEQMLLLLLILGRWLLPKGKLTHDQLSQLLLVYIGTAADIVEFFDAFKEEVVKYEPILCMSILGIWSFSLIQFCLVLTASRARRDQSGLVPIRRAKKTAGEGKGAGCCSADVYGIIISIVLQDGPFLVLRLLLIFKYNVLSYTNMFFTSKNTIVIVLLLYRLVVVQIEKRRECDEESETALLKERGRRLAECASLTPSSCSGKSRLVNSGSSYSNGFYAPSRSTTPHRDVGLSASMGSIARHSLAGSAGDNGTVGGGGGGREGAGTMRRGTIAAAAGRWNRTYTVDNLNSPV</sequence>
<dbReference type="PANTHER" id="PTHR22168">
    <property type="entry name" value="TMEM26 PROTEIN"/>
    <property type="match status" value="1"/>
</dbReference>
<feature type="transmembrane region" description="Helical" evidence="2">
    <location>
        <begin position="6"/>
        <end position="28"/>
    </location>
</feature>
<dbReference type="Proteomes" id="UP001374579">
    <property type="component" value="Unassembled WGS sequence"/>
</dbReference>
<feature type="transmembrane region" description="Helical" evidence="2">
    <location>
        <begin position="211"/>
        <end position="233"/>
    </location>
</feature>